<evidence type="ECO:0000256" key="1">
    <source>
        <dbReference type="ARBA" id="ARBA00004651"/>
    </source>
</evidence>
<dbReference type="Proteomes" id="UP000798488">
    <property type="component" value="Unassembled WGS sequence"/>
</dbReference>
<keyword evidence="5 6" id="KW-0472">Membrane</keyword>
<dbReference type="SUPFAM" id="SSF56281">
    <property type="entry name" value="Metallo-hydrolase/oxidoreductase"/>
    <property type="match status" value="1"/>
</dbReference>
<evidence type="ECO:0000313" key="9">
    <source>
        <dbReference type="Proteomes" id="UP000798488"/>
    </source>
</evidence>
<evidence type="ECO:0000313" key="8">
    <source>
        <dbReference type="EMBL" id="KAF1084113.1"/>
    </source>
</evidence>
<reference evidence="8" key="1">
    <citation type="submission" date="2016-02" db="EMBL/GenBank/DDBJ databases">
        <title>Draft Genome Sequence of Sporotomaculum syntrophicum Strain FB, a Syntrophic Benzoate Degrader.</title>
        <authorList>
            <person name="Nobu M.K."/>
            <person name="Narihiro T."/>
            <person name="Qiu Y.-L."/>
            <person name="Ohashi A."/>
            <person name="Liu W.-T."/>
            <person name="Yuji S."/>
        </authorList>
    </citation>
    <scope>NUCLEOTIDE SEQUENCE</scope>
    <source>
        <strain evidence="8">FB</strain>
    </source>
</reference>
<dbReference type="Pfam" id="PF00753">
    <property type="entry name" value="Lactamase_B"/>
    <property type="match status" value="1"/>
</dbReference>
<feature type="transmembrane region" description="Helical" evidence="6">
    <location>
        <begin position="29"/>
        <end position="47"/>
    </location>
</feature>
<feature type="transmembrane region" description="Helical" evidence="6">
    <location>
        <begin position="345"/>
        <end position="363"/>
    </location>
</feature>
<feature type="transmembrane region" description="Helical" evidence="6">
    <location>
        <begin position="516"/>
        <end position="534"/>
    </location>
</feature>
<proteinExistence type="predicted"/>
<dbReference type="InterPro" id="IPR036866">
    <property type="entry name" value="RibonucZ/Hydroxyglut_hydro"/>
</dbReference>
<dbReference type="RefSeq" id="WP_161823044.1">
    <property type="nucleotide sequence ID" value="NZ_LSRS01000007.1"/>
</dbReference>
<dbReference type="EMBL" id="LSRS01000007">
    <property type="protein sequence ID" value="KAF1084113.1"/>
    <property type="molecule type" value="Genomic_DNA"/>
</dbReference>
<dbReference type="CDD" id="cd07731">
    <property type="entry name" value="ComA-like_MBL-fold"/>
    <property type="match status" value="1"/>
</dbReference>
<accession>A0A9D2WMV1</accession>
<dbReference type="InterPro" id="IPR025405">
    <property type="entry name" value="DUF4131"/>
</dbReference>
<feature type="transmembrane region" description="Helical" evidence="6">
    <location>
        <begin position="375"/>
        <end position="398"/>
    </location>
</feature>
<protein>
    <submittedName>
        <fullName evidence="8">ComEC family competence protein</fullName>
    </submittedName>
</protein>
<dbReference type="OrthoDB" id="9761531at2"/>
<dbReference type="Pfam" id="PF03772">
    <property type="entry name" value="Competence"/>
    <property type="match status" value="1"/>
</dbReference>
<feature type="transmembrane region" description="Helical" evidence="6">
    <location>
        <begin position="446"/>
        <end position="468"/>
    </location>
</feature>
<name>A0A9D2WMV1_9FIRM</name>
<organism evidence="8 9">
    <name type="scientific">Sporotomaculum syntrophicum</name>
    <dbReference type="NCBI Taxonomy" id="182264"/>
    <lineage>
        <taxon>Bacteria</taxon>
        <taxon>Bacillati</taxon>
        <taxon>Bacillota</taxon>
        <taxon>Clostridia</taxon>
        <taxon>Eubacteriales</taxon>
        <taxon>Desulfallaceae</taxon>
        <taxon>Sporotomaculum</taxon>
    </lineage>
</organism>
<dbReference type="NCBIfam" id="TIGR00361">
    <property type="entry name" value="ComEC_Rec2"/>
    <property type="match status" value="1"/>
</dbReference>
<keyword evidence="9" id="KW-1185">Reference proteome</keyword>
<feature type="transmembrane region" description="Helical" evidence="6">
    <location>
        <begin position="474"/>
        <end position="495"/>
    </location>
</feature>
<dbReference type="InterPro" id="IPR004797">
    <property type="entry name" value="Competence_ComEC/Rec2"/>
</dbReference>
<dbReference type="Pfam" id="PF13567">
    <property type="entry name" value="DUF4131"/>
    <property type="match status" value="1"/>
</dbReference>
<sequence length="798" mass="85864">MNRPLLVVTISFTTGILLNAIWGFVPGVLILSALACIIAVLTGYFFAQWDNRWFFATLFILLGWFTAGVDGMQHPAGPERFAGHFIALDGLVTREPDVRKGYTGYVLAAEAVWLGDKRVPVKGLTLVRVYESKSITGFSYGDRLRVKGLLYQPEEPGNFGAFNYRAYLARRGIYCLMKVAQPDHVQCLGVGGNAAVRLALESKARLLQVASQTLGEKQTEVLAGLLFGNQSGIDQSVKDVFAQTGVSHVLSVSGLHMAYVVAGVLLLAGWLGLPRRAVPALTLVVLVFYTVMTGMGPAVIRSGIMAMLALMAVQLGRERDWPSALALAALVILLFEPSALYEIGFQLSFAATWGILYLMPLLNELLVGRWGWPRWFGLSLGVTIAAQLATLPLLVYYFNLVTPIAPLANLVLVPLVGMIMLLGFVGSVAGLVFLPAAMLINAGTGVLIDLFIGLAHLLSLLPGGSSYIAAPPWYAVTIWYVGLVGLVEIISGRVAPPPAIPLSKYLLNAQDRWNRLVPTGITILLMLIIIWPWGGTGGQLQVHFIDVGQGDSILVRFPGGRTMLVDAGGRLGDLDEGRGVGDAIVVPYLHRLGMDKLDVLVVTHPHGDHAGGVPPVLEKLRVGSLVLSGVPGYEELLELVEPLDVPVYRVGAGQSLQIDEAVEVTVLAPAGKTAESAAENLNNVSLVLRLDYGQVSFLLTADIEEEAQQALLGSGAELQSDILKVPHHGSRFFEPKFISAVEPDYAVIQVGKNNRFGHPAQDTLEALSSTDAKVLRNDRDGAVLFITDGRDITVQTAR</sequence>
<dbReference type="GO" id="GO:0030420">
    <property type="term" value="P:establishment of competence for transformation"/>
    <property type="evidence" value="ECO:0007669"/>
    <property type="project" value="InterPro"/>
</dbReference>
<dbReference type="GO" id="GO:0005886">
    <property type="term" value="C:plasma membrane"/>
    <property type="evidence" value="ECO:0007669"/>
    <property type="project" value="UniProtKB-SubCell"/>
</dbReference>
<keyword evidence="3 6" id="KW-0812">Transmembrane</keyword>
<feature type="transmembrane region" description="Helical" evidence="6">
    <location>
        <begin position="6"/>
        <end position="22"/>
    </location>
</feature>
<dbReference type="SMART" id="SM00849">
    <property type="entry name" value="Lactamase_B"/>
    <property type="match status" value="1"/>
</dbReference>
<feature type="transmembrane region" description="Helical" evidence="6">
    <location>
        <begin position="277"/>
        <end position="300"/>
    </location>
</feature>
<evidence type="ECO:0000256" key="2">
    <source>
        <dbReference type="ARBA" id="ARBA00022475"/>
    </source>
</evidence>
<evidence type="ECO:0000256" key="5">
    <source>
        <dbReference type="ARBA" id="ARBA00023136"/>
    </source>
</evidence>
<dbReference type="InterPro" id="IPR035681">
    <property type="entry name" value="ComA-like_MBL"/>
</dbReference>
<dbReference type="InterPro" id="IPR052159">
    <property type="entry name" value="Competence_DNA_uptake"/>
</dbReference>
<dbReference type="NCBIfam" id="TIGR00360">
    <property type="entry name" value="ComEC_N-term"/>
    <property type="match status" value="1"/>
</dbReference>
<feature type="transmembrane region" description="Helical" evidence="6">
    <location>
        <begin position="410"/>
        <end position="434"/>
    </location>
</feature>
<dbReference type="AlphaFoldDB" id="A0A9D2WMV1"/>
<dbReference type="Gene3D" id="3.60.15.10">
    <property type="entry name" value="Ribonuclease Z/Hydroxyacylglutathione hydrolase-like"/>
    <property type="match status" value="1"/>
</dbReference>
<dbReference type="PANTHER" id="PTHR30619">
    <property type="entry name" value="DNA INTERNALIZATION/COMPETENCE PROTEIN COMEC/REC2"/>
    <property type="match status" value="1"/>
</dbReference>
<feature type="domain" description="Metallo-beta-lactamase" evidence="7">
    <location>
        <begin position="549"/>
        <end position="752"/>
    </location>
</feature>
<evidence type="ECO:0000256" key="6">
    <source>
        <dbReference type="SAM" id="Phobius"/>
    </source>
</evidence>
<keyword evidence="2" id="KW-1003">Cell membrane</keyword>
<comment type="subcellular location">
    <subcellularLocation>
        <location evidence="1">Cell membrane</location>
        <topology evidence="1">Multi-pass membrane protein</topology>
    </subcellularLocation>
</comment>
<gene>
    <name evidence="8" type="ORF">SPSYN_02765</name>
</gene>
<dbReference type="InterPro" id="IPR004477">
    <property type="entry name" value="ComEC_N"/>
</dbReference>
<dbReference type="InterPro" id="IPR001279">
    <property type="entry name" value="Metallo-B-lactamas"/>
</dbReference>
<keyword evidence="4 6" id="KW-1133">Transmembrane helix</keyword>
<evidence type="ECO:0000256" key="4">
    <source>
        <dbReference type="ARBA" id="ARBA00022989"/>
    </source>
</evidence>
<feature type="transmembrane region" description="Helical" evidence="6">
    <location>
        <begin position="249"/>
        <end position="271"/>
    </location>
</feature>
<evidence type="ECO:0000256" key="3">
    <source>
        <dbReference type="ARBA" id="ARBA00022692"/>
    </source>
</evidence>
<dbReference type="PANTHER" id="PTHR30619:SF1">
    <property type="entry name" value="RECOMBINATION PROTEIN 2"/>
    <property type="match status" value="1"/>
</dbReference>
<feature type="transmembrane region" description="Helical" evidence="6">
    <location>
        <begin position="321"/>
        <end position="339"/>
    </location>
</feature>
<comment type="caution">
    <text evidence="8">The sequence shown here is derived from an EMBL/GenBank/DDBJ whole genome shotgun (WGS) entry which is preliminary data.</text>
</comment>
<evidence type="ECO:0000259" key="7">
    <source>
        <dbReference type="SMART" id="SM00849"/>
    </source>
</evidence>